<sequence>MVRSKKRTDDPPDPDRPELDKPMYEIISRDPRYVAIAKLVLHLSFACLIQRLNEEGLSDRGTRLTLHKRLIRYDIQTVNPREVVPWDPVVDERAPGDAPLTPDALRLLQQREEDEWGGIEEDEYSDGGEADALRPSVAAPTTAVTQSSTTTTNASTQSTTTTLTAGVVD</sequence>
<organism evidence="1 2">
    <name type="scientific">Eretmocerus hayati</name>
    <dbReference type="NCBI Taxonomy" id="131215"/>
    <lineage>
        <taxon>Eukaryota</taxon>
        <taxon>Metazoa</taxon>
        <taxon>Ecdysozoa</taxon>
        <taxon>Arthropoda</taxon>
        <taxon>Hexapoda</taxon>
        <taxon>Insecta</taxon>
        <taxon>Pterygota</taxon>
        <taxon>Neoptera</taxon>
        <taxon>Endopterygota</taxon>
        <taxon>Hymenoptera</taxon>
        <taxon>Apocrita</taxon>
        <taxon>Proctotrupomorpha</taxon>
        <taxon>Chalcidoidea</taxon>
        <taxon>Aphelinidae</taxon>
        <taxon>Aphelininae</taxon>
        <taxon>Eretmocerus</taxon>
    </lineage>
</organism>
<accession>A0ACC2N541</accession>
<reference evidence="1" key="1">
    <citation type="submission" date="2023-04" db="EMBL/GenBank/DDBJ databases">
        <title>A chromosome-level genome assembly of the parasitoid wasp Eretmocerus hayati.</title>
        <authorList>
            <person name="Zhong Y."/>
            <person name="Liu S."/>
            <person name="Liu Y."/>
        </authorList>
    </citation>
    <scope>NUCLEOTIDE SEQUENCE</scope>
    <source>
        <strain evidence="1">ZJU_SS_LIU_2023</strain>
    </source>
</reference>
<keyword evidence="2" id="KW-1185">Reference proteome</keyword>
<evidence type="ECO:0000313" key="2">
    <source>
        <dbReference type="Proteomes" id="UP001239111"/>
    </source>
</evidence>
<protein>
    <submittedName>
        <fullName evidence="1">Uncharacterized protein</fullName>
    </submittedName>
</protein>
<dbReference type="Proteomes" id="UP001239111">
    <property type="component" value="Chromosome 4"/>
</dbReference>
<comment type="caution">
    <text evidence="1">The sequence shown here is derived from an EMBL/GenBank/DDBJ whole genome shotgun (WGS) entry which is preliminary data.</text>
</comment>
<gene>
    <name evidence="1" type="ORF">QAD02_007848</name>
</gene>
<evidence type="ECO:0000313" key="1">
    <source>
        <dbReference type="EMBL" id="KAJ8666186.1"/>
    </source>
</evidence>
<dbReference type="EMBL" id="CM056744">
    <property type="protein sequence ID" value="KAJ8666186.1"/>
    <property type="molecule type" value="Genomic_DNA"/>
</dbReference>
<name>A0ACC2N541_9HYME</name>
<proteinExistence type="predicted"/>